<proteinExistence type="predicted"/>
<sequence>MSKVFKEFKKHIVSGNLYKKFFNNQNPGQCIVPNNTKVENAKHQLRVDAGEVIDGYKNIYLQVNSEAKNTALKKFKSKHGSDANVATAKIKVDVPEDKQEEEVEGALESMTEQYSSKIG</sequence>
<dbReference type="OrthoDB" id="4387771at2759"/>
<feature type="compositionally biased region" description="Polar residues" evidence="1">
    <location>
        <begin position="110"/>
        <end position="119"/>
    </location>
</feature>
<comment type="caution">
    <text evidence="2">The sequence shown here is derived from an EMBL/GenBank/DDBJ whole genome shotgun (WGS) entry which is preliminary data.</text>
</comment>
<gene>
    <name evidence="2" type="ORF">BDV95DRAFT_603946</name>
</gene>
<reference evidence="2 3" key="1">
    <citation type="submission" date="2020-01" db="EMBL/GenBank/DDBJ databases">
        <authorList>
            <consortium name="DOE Joint Genome Institute"/>
            <person name="Haridas S."/>
            <person name="Albert R."/>
            <person name="Binder M."/>
            <person name="Bloem J."/>
            <person name="Labutti K."/>
            <person name="Salamov A."/>
            <person name="Andreopoulos B."/>
            <person name="Baker S.E."/>
            <person name="Barry K."/>
            <person name="Bills G."/>
            <person name="Bluhm B.H."/>
            <person name="Cannon C."/>
            <person name="Castanera R."/>
            <person name="Culley D.E."/>
            <person name="Daum C."/>
            <person name="Ezra D."/>
            <person name="Gonzalez J.B."/>
            <person name="Henrissat B."/>
            <person name="Kuo A."/>
            <person name="Liang C."/>
            <person name="Lipzen A."/>
            <person name="Lutzoni F."/>
            <person name="Magnuson J."/>
            <person name="Mondo S."/>
            <person name="Nolan M."/>
            <person name="Ohm R."/>
            <person name="Pangilinan J."/>
            <person name="Park H.-J.H."/>
            <person name="Ramirez L."/>
            <person name="Alfaro M."/>
            <person name="Sun H."/>
            <person name="Tritt A."/>
            <person name="Yoshinaga Y."/>
            <person name="Zwiers L.-H.L."/>
            <person name="Turgeon B.G."/>
            <person name="Goodwin S.B."/>
            <person name="Spatafora J.W."/>
            <person name="Crous P.W."/>
            <person name="Grigoriev I.V."/>
        </authorList>
    </citation>
    <scope>NUCLEOTIDE SEQUENCE [LARGE SCALE GENOMIC DNA]</scope>
    <source>
        <strain evidence="2 3">CBS 611.86</strain>
    </source>
</reference>
<name>A0A7C8MH03_9PLEO</name>
<dbReference type="AlphaFoldDB" id="A0A7C8MH03"/>
<protein>
    <submittedName>
        <fullName evidence="2">Uncharacterized protein</fullName>
    </submittedName>
</protein>
<evidence type="ECO:0000313" key="2">
    <source>
        <dbReference type="EMBL" id="KAF2875183.1"/>
    </source>
</evidence>
<keyword evidence="3" id="KW-1185">Reference proteome</keyword>
<evidence type="ECO:0000256" key="1">
    <source>
        <dbReference type="SAM" id="MobiDB-lite"/>
    </source>
</evidence>
<feature type="region of interest" description="Disordered" evidence="1">
    <location>
        <begin position="96"/>
        <end position="119"/>
    </location>
</feature>
<organism evidence="2 3">
    <name type="scientific">Massariosphaeria phaeospora</name>
    <dbReference type="NCBI Taxonomy" id="100035"/>
    <lineage>
        <taxon>Eukaryota</taxon>
        <taxon>Fungi</taxon>
        <taxon>Dikarya</taxon>
        <taxon>Ascomycota</taxon>
        <taxon>Pezizomycotina</taxon>
        <taxon>Dothideomycetes</taxon>
        <taxon>Pleosporomycetidae</taxon>
        <taxon>Pleosporales</taxon>
        <taxon>Pleosporales incertae sedis</taxon>
        <taxon>Massariosphaeria</taxon>
    </lineage>
</organism>
<accession>A0A7C8MH03</accession>
<dbReference type="EMBL" id="JAADJZ010000005">
    <property type="protein sequence ID" value="KAF2875183.1"/>
    <property type="molecule type" value="Genomic_DNA"/>
</dbReference>
<dbReference type="Proteomes" id="UP000481861">
    <property type="component" value="Unassembled WGS sequence"/>
</dbReference>
<evidence type="ECO:0000313" key="3">
    <source>
        <dbReference type="Proteomes" id="UP000481861"/>
    </source>
</evidence>